<dbReference type="EMBL" id="JARBDR010000917">
    <property type="protein sequence ID" value="KAJ8302996.1"/>
    <property type="molecule type" value="Genomic_DNA"/>
</dbReference>
<evidence type="ECO:0008006" key="9">
    <source>
        <dbReference type="Google" id="ProtNLM"/>
    </source>
</evidence>
<dbReference type="InterPro" id="IPR051951">
    <property type="entry name" value="UNC-93_regulatory"/>
</dbReference>
<dbReference type="Proteomes" id="UP001217089">
    <property type="component" value="Unassembled WGS sequence"/>
</dbReference>
<dbReference type="Gene3D" id="1.20.1250.20">
    <property type="entry name" value="MFS general substrate transporter like domains"/>
    <property type="match status" value="1"/>
</dbReference>
<evidence type="ECO:0000256" key="3">
    <source>
        <dbReference type="ARBA" id="ARBA00022692"/>
    </source>
</evidence>
<dbReference type="PANTHER" id="PTHR19444">
    <property type="entry name" value="UNC-93 RELATED"/>
    <property type="match status" value="1"/>
</dbReference>
<reference evidence="7 8" key="1">
    <citation type="submission" date="2022-12" db="EMBL/GenBank/DDBJ databases">
        <title>Chromosome-level genome of Tegillarca granosa.</title>
        <authorList>
            <person name="Kim J."/>
        </authorList>
    </citation>
    <scope>NUCLEOTIDE SEQUENCE [LARGE SCALE GENOMIC DNA]</scope>
    <source>
        <strain evidence="7">Teg-2019</strain>
        <tissue evidence="7">Adductor muscle</tissue>
    </source>
</reference>
<feature type="transmembrane region" description="Helical" evidence="6">
    <location>
        <begin position="245"/>
        <end position="263"/>
    </location>
</feature>
<accession>A0ABQ9EGL5</accession>
<protein>
    <recommendedName>
        <fullName evidence="9">Vesicle transport protein</fullName>
    </recommendedName>
</protein>
<comment type="subcellular location">
    <subcellularLocation>
        <location evidence="1">Membrane</location>
        <topology evidence="1">Multi-pass membrane protein</topology>
    </subcellularLocation>
</comment>
<keyword evidence="3 6" id="KW-0812">Transmembrane</keyword>
<evidence type="ECO:0000256" key="2">
    <source>
        <dbReference type="ARBA" id="ARBA00009172"/>
    </source>
</evidence>
<organism evidence="7 8">
    <name type="scientific">Tegillarca granosa</name>
    <name type="common">Malaysian cockle</name>
    <name type="synonym">Anadara granosa</name>
    <dbReference type="NCBI Taxonomy" id="220873"/>
    <lineage>
        <taxon>Eukaryota</taxon>
        <taxon>Metazoa</taxon>
        <taxon>Spiralia</taxon>
        <taxon>Lophotrochozoa</taxon>
        <taxon>Mollusca</taxon>
        <taxon>Bivalvia</taxon>
        <taxon>Autobranchia</taxon>
        <taxon>Pteriomorphia</taxon>
        <taxon>Arcoida</taxon>
        <taxon>Arcoidea</taxon>
        <taxon>Arcidae</taxon>
        <taxon>Tegillarca</taxon>
    </lineage>
</organism>
<comment type="similarity">
    <text evidence="2">Belongs to the unc-93 family.</text>
</comment>
<name>A0ABQ9EGL5_TEGGR</name>
<dbReference type="InterPro" id="IPR010291">
    <property type="entry name" value="Ion_channel_UNC-93"/>
</dbReference>
<sequence>MDKITNSFETHPYEEREMTDDEIHAMKWRTRHNGFDSGSLSLPDNEQTSALTKIHQNVSGNIQTPILENTAAMDNMDEKPRINDTDTNKLLENRESVVSHAEMRAMLWGRNKLFVSSVLQTDKQNVEQINNKVTDKPSGTKRACRPTSLSDEWNELCRLRESPSADSVNTTGDKIGTRKSIWKNFISLCTGLMFAFMSFLPLRNIQSSLYEENNLGCISLACIYSSFLVGSVVSPWLVQNARPKGLILISMFSHVLFVAANFFPSFYSLIPVSCVFGFFQAPLWSVQELLIASYGSSYSVITRMKLEKSIPTIPKCFCHILPFGPNIWQFDRVCCPNTCQRQSNGTVYSFK</sequence>
<evidence type="ECO:0000256" key="5">
    <source>
        <dbReference type="ARBA" id="ARBA00023136"/>
    </source>
</evidence>
<evidence type="ECO:0000313" key="8">
    <source>
        <dbReference type="Proteomes" id="UP001217089"/>
    </source>
</evidence>
<dbReference type="PANTHER" id="PTHR19444:SF13">
    <property type="entry name" value="PROTEIN UNC-93 HOMOLOG A"/>
    <property type="match status" value="1"/>
</dbReference>
<keyword evidence="4 6" id="KW-1133">Transmembrane helix</keyword>
<proteinExistence type="inferred from homology"/>
<keyword evidence="8" id="KW-1185">Reference proteome</keyword>
<dbReference type="Pfam" id="PF05978">
    <property type="entry name" value="UNC-93"/>
    <property type="match status" value="1"/>
</dbReference>
<feature type="transmembrane region" description="Helical" evidence="6">
    <location>
        <begin position="218"/>
        <end position="238"/>
    </location>
</feature>
<dbReference type="SUPFAM" id="SSF103473">
    <property type="entry name" value="MFS general substrate transporter"/>
    <property type="match status" value="1"/>
</dbReference>
<comment type="caution">
    <text evidence="7">The sequence shown here is derived from an EMBL/GenBank/DDBJ whole genome shotgun (WGS) entry which is preliminary data.</text>
</comment>
<evidence type="ECO:0000256" key="6">
    <source>
        <dbReference type="SAM" id="Phobius"/>
    </source>
</evidence>
<evidence type="ECO:0000313" key="7">
    <source>
        <dbReference type="EMBL" id="KAJ8302996.1"/>
    </source>
</evidence>
<evidence type="ECO:0000256" key="4">
    <source>
        <dbReference type="ARBA" id="ARBA00022989"/>
    </source>
</evidence>
<gene>
    <name evidence="7" type="ORF">KUTeg_019392</name>
</gene>
<feature type="transmembrane region" description="Helical" evidence="6">
    <location>
        <begin position="185"/>
        <end position="206"/>
    </location>
</feature>
<evidence type="ECO:0000256" key="1">
    <source>
        <dbReference type="ARBA" id="ARBA00004141"/>
    </source>
</evidence>
<dbReference type="InterPro" id="IPR036259">
    <property type="entry name" value="MFS_trans_sf"/>
</dbReference>
<keyword evidence="5 6" id="KW-0472">Membrane</keyword>